<evidence type="ECO:0000313" key="5">
    <source>
        <dbReference type="EMBL" id="MBK1667441.1"/>
    </source>
</evidence>
<dbReference type="RefSeq" id="WP_200339554.1">
    <property type="nucleotide sequence ID" value="NZ_NRRL01000007.1"/>
</dbReference>
<dbReference type="InterPro" id="IPR001537">
    <property type="entry name" value="SpoU_MeTrfase"/>
</dbReference>
<accession>A0ABS1DAH4</accession>
<dbReference type="GO" id="GO:0032259">
    <property type="term" value="P:methylation"/>
    <property type="evidence" value="ECO:0007669"/>
    <property type="project" value="UniProtKB-KW"/>
</dbReference>
<dbReference type="PANTHER" id="PTHR43191">
    <property type="entry name" value="RRNA METHYLTRANSFERASE 3"/>
    <property type="match status" value="1"/>
</dbReference>
<gene>
    <name evidence="5" type="ORF">CKO28_05275</name>
</gene>
<feature type="domain" description="tRNA/rRNA methyltransferase SpoU type" evidence="4">
    <location>
        <begin position="8"/>
        <end position="139"/>
    </location>
</feature>
<name>A0ABS1DAH4_9PROT</name>
<evidence type="ECO:0000256" key="3">
    <source>
        <dbReference type="SAM" id="MobiDB-lite"/>
    </source>
</evidence>
<dbReference type="EMBL" id="NRRL01000007">
    <property type="protein sequence ID" value="MBK1667441.1"/>
    <property type="molecule type" value="Genomic_DNA"/>
</dbReference>
<dbReference type="Pfam" id="PF00588">
    <property type="entry name" value="SpoU_methylase"/>
    <property type="match status" value="1"/>
</dbReference>
<dbReference type="SUPFAM" id="SSF75217">
    <property type="entry name" value="alpha/beta knot"/>
    <property type="match status" value="1"/>
</dbReference>
<feature type="region of interest" description="Disordered" evidence="3">
    <location>
        <begin position="155"/>
        <end position="212"/>
    </location>
</feature>
<reference evidence="5 6" key="1">
    <citation type="journal article" date="2020" name="Microorganisms">
        <title>Osmotic Adaptation and Compatible Solute Biosynthesis of Phototrophic Bacteria as Revealed from Genome Analyses.</title>
        <authorList>
            <person name="Imhoff J.F."/>
            <person name="Rahn T."/>
            <person name="Kunzel S."/>
            <person name="Keller A."/>
            <person name="Neulinger S.C."/>
        </authorList>
    </citation>
    <scope>NUCLEOTIDE SEQUENCE [LARGE SCALE GENOMIC DNA]</scope>
    <source>
        <strain evidence="5 6">DSM 9895</strain>
    </source>
</reference>
<dbReference type="CDD" id="cd18098">
    <property type="entry name" value="SpoU-like"/>
    <property type="match status" value="1"/>
</dbReference>
<evidence type="ECO:0000256" key="2">
    <source>
        <dbReference type="ARBA" id="ARBA00022679"/>
    </source>
</evidence>
<evidence type="ECO:0000256" key="1">
    <source>
        <dbReference type="ARBA" id="ARBA00022603"/>
    </source>
</evidence>
<organism evidence="5 6">
    <name type="scientific">Rhodovibrio sodomensis</name>
    <dbReference type="NCBI Taxonomy" id="1088"/>
    <lineage>
        <taxon>Bacteria</taxon>
        <taxon>Pseudomonadati</taxon>
        <taxon>Pseudomonadota</taxon>
        <taxon>Alphaproteobacteria</taxon>
        <taxon>Rhodospirillales</taxon>
        <taxon>Rhodovibrionaceae</taxon>
        <taxon>Rhodovibrio</taxon>
    </lineage>
</organism>
<dbReference type="GO" id="GO:0008168">
    <property type="term" value="F:methyltransferase activity"/>
    <property type="evidence" value="ECO:0007669"/>
    <property type="project" value="UniProtKB-KW"/>
</dbReference>
<dbReference type="InterPro" id="IPR029028">
    <property type="entry name" value="Alpha/beta_knot_MTases"/>
</dbReference>
<dbReference type="InterPro" id="IPR051259">
    <property type="entry name" value="rRNA_Methyltransferase"/>
</dbReference>
<dbReference type="PANTHER" id="PTHR43191:SF7">
    <property type="entry name" value="OBP33PEP LIKE PROTEIN"/>
    <property type="match status" value="1"/>
</dbReference>
<proteinExistence type="predicted"/>
<dbReference type="Gene3D" id="3.40.1280.10">
    <property type="match status" value="1"/>
</dbReference>
<dbReference type="Proteomes" id="UP001296873">
    <property type="component" value="Unassembled WGS sequence"/>
</dbReference>
<evidence type="ECO:0000313" key="6">
    <source>
        <dbReference type="Proteomes" id="UP001296873"/>
    </source>
</evidence>
<sequence length="212" mass="22665">MRGYFGIGVEGISKPMNLGNLMRSAHAFDASFFFTVNAAFDARAVAQSDTSAATQHVPLYVFDRTDQLLLPRGCRLIGIEFTDDSVELPSFKHPLMAAYVLGRERGSLTPEMQARCDAVVKIPTKFCVNVATAGAIVMYDRVISLGRHARRPVGLQAAPEQVSRPAGHAPPIGQRGPEPTPGRNDDSTRPVQPAQAHAHTASGGTPEDTGGT</sequence>
<keyword evidence="1 5" id="KW-0489">Methyltransferase</keyword>
<evidence type="ECO:0000259" key="4">
    <source>
        <dbReference type="Pfam" id="PF00588"/>
    </source>
</evidence>
<keyword evidence="2" id="KW-0808">Transferase</keyword>
<dbReference type="InterPro" id="IPR029026">
    <property type="entry name" value="tRNA_m1G_MTases_N"/>
</dbReference>
<protein>
    <submittedName>
        <fullName evidence="5">RNA methyltransferase</fullName>
    </submittedName>
</protein>
<keyword evidence="6" id="KW-1185">Reference proteome</keyword>
<comment type="caution">
    <text evidence="5">The sequence shown here is derived from an EMBL/GenBank/DDBJ whole genome shotgun (WGS) entry which is preliminary data.</text>
</comment>